<accession>A0A183V9G5</accession>
<protein>
    <submittedName>
        <fullName evidence="3">FBD domain-containing protein</fullName>
    </submittedName>
</protein>
<evidence type="ECO:0000313" key="2">
    <source>
        <dbReference type="Proteomes" id="UP000050794"/>
    </source>
</evidence>
<evidence type="ECO:0000313" key="3">
    <source>
        <dbReference type="WBParaSite" id="TCNE_0001738601-mRNA-1"/>
    </source>
</evidence>
<sequence length="150" mass="17077">METIINETMFAKIVLLDDQVENFEDGLGKRIFNLPKFTFIGLSPVDGIDFAVEVPKVKGGGMLWSILDNFDLKLFCNEPGNSLKSQCKWMNKLKYYAYSAVLFRRNYTSNFEEVTHMINGCENLSNSKCSYKKMHQSAETFYPGDVAVVS</sequence>
<dbReference type="Proteomes" id="UP000050794">
    <property type="component" value="Unassembled WGS sequence"/>
</dbReference>
<organism evidence="2 3">
    <name type="scientific">Toxocara canis</name>
    <name type="common">Canine roundworm</name>
    <dbReference type="NCBI Taxonomy" id="6265"/>
    <lineage>
        <taxon>Eukaryota</taxon>
        <taxon>Metazoa</taxon>
        <taxon>Ecdysozoa</taxon>
        <taxon>Nematoda</taxon>
        <taxon>Chromadorea</taxon>
        <taxon>Rhabditida</taxon>
        <taxon>Spirurina</taxon>
        <taxon>Ascaridomorpha</taxon>
        <taxon>Ascaridoidea</taxon>
        <taxon>Toxocaridae</taxon>
        <taxon>Toxocara</taxon>
    </lineage>
</organism>
<keyword evidence="2" id="KW-1185">Reference proteome</keyword>
<dbReference type="WBParaSite" id="TCNE_0001738601-mRNA-1">
    <property type="protein sequence ID" value="TCNE_0001738601-mRNA-1"/>
    <property type="gene ID" value="TCNE_0001738601"/>
</dbReference>
<reference evidence="3" key="1">
    <citation type="submission" date="2016-06" db="UniProtKB">
        <authorList>
            <consortium name="WormBaseParasite"/>
        </authorList>
    </citation>
    <scope>IDENTIFICATION</scope>
</reference>
<dbReference type="EMBL" id="UYWY01024392">
    <property type="protein sequence ID" value="VDM48706.1"/>
    <property type="molecule type" value="Genomic_DNA"/>
</dbReference>
<reference evidence="1 2" key="2">
    <citation type="submission" date="2018-11" db="EMBL/GenBank/DDBJ databases">
        <authorList>
            <consortium name="Pathogen Informatics"/>
        </authorList>
    </citation>
    <scope>NUCLEOTIDE SEQUENCE [LARGE SCALE GENOMIC DNA]</scope>
</reference>
<gene>
    <name evidence="1" type="ORF">TCNE_LOCUS17385</name>
</gene>
<dbReference type="AlphaFoldDB" id="A0A183V9G5"/>
<evidence type="ECO:0000313" key="1">
    <source>
        <dbReference type="EMBL" id="VDM48706.1"/>
    </source>
</evidence>
<name>A0A183V9G5_TOXCA</name>
<proteinExistence type="predicted"/>